<dbReference type="GO" id="GO:0016491">
    <property type="term" value="F:oxidoreductase activity"/>
    <property type="evidence" value="ECO:0007669"/>
    <property type="project" value="InterPro"/>
</dbReference>
<dbReference type="InterPro" id="IPR050553">
    <property type="entry name" value="Thioredoxin_ResA/DsbE_sf"/>
</dbReference>
<protein>
    <submittedName>
        <fullName evidence="6">Peroxiredoxin</fullName>
    </submittedName>
</protein>
<dbReference type="InterPro" id="IPR025380">
    <property type="entry name" value="DUF4369"/>
</dbReference>
<evidence type="ECO:0000256" key="3">
    <source>
        <dbReference type="ARBA" id="ARBA00023157"/>
    </source>
</evidence>
<dbReference type="Pfam" id="PF00578">
    <property type="entry name" value="AhpC-TSA"/>
    <property type="match status" value="1"/>
</dbReference>
<keyword evidence="3" id="KW-1015">Disulfide bond</keyword>
<dbReference type="OrthoDB" id="750178at2"/>
<name>A0A1W2EKW1_9SPHI</name>
<dbReference type="Pfam" id="PF14289">
    <property type="entry name" value="DUF4369"/>
    <property type="match status" value="1"/>
</dbReference>
<dbReference type="GO" id="GO:0030313">
    <property type="term" value="C:cell envelope"/>
    <property type="evidence" value="ECO:0007669"/>
    <property type="project" value="UniProtKB-SubCell"/>
</dbReference>
<dbReference type="GO" id="GO:0016209">
    <property type="term" value="F:antioxidant activity"/>
    <property type="evidence" value="ECO:0007669"/>
    <property type="project" value="InterPro"/>
</dbReference>
<evidence type="ECO:0000256" key="1">
    <source>
        <dbReference type="ARBA" id="ARBA00004196"/>
    </source>
</evidence>
<dbReference type="PANTHER" id="PTHR42852">
    <property type="entry name" value="THIOL:DISULFIDE INTERCHANGE PROTEIN DSBE"/>
    <property type="match status" value="1"/>
</dbReference>
<keyword evidence="7" id="KW-1185">Reference proteome</keyword>
<dbReference type="InterPro" id="IPR036249">
    <property type="entry name" value="Thioredoxin-like_sf"/>
</dbReference>
<evidence type="ECO:0000256" key="2">
    <source>
        <dbReference type="ARBA" id="ARBA00022748"/>
    </source>
</evidence>
<evidence type="ECO:0000313" key="6">
    <source>
        <dbReference type="EMBL" id="SMD10265.1"/>
    </source>
</evidence>
<sequence length="371" mass="40814">MKKILIYIMLFVPGTLVAQSKTYILKGKVGLNTGAKAYLNCPLPFISKSVDIKDGQFEFTGTIEEPVLATLTINRKGTGFSSKSERLSVYLDAGTIQVISPDDVISNAKISGSKVNADYEKLQNALKPANQKMVVVDEEYNLISVDKRKDKVFMADLDKRNDAIKAEQKVVYLAFTKANPNSFISLHTLSKYGGPIPEYSVVAPLYAKLSPQVKATKSGKEYAGQLAGMKATAIGQMAPEFTQKDTEGNPVKLSDYRGKYVLVDFWASWCGPCRAENPNVLKAYNAYHPKGLEILGVSLDIEMMKDNWLAAVKADKLPWKQVCDLKMPNEAATLYGINAIPQNVLVDPSGKIIAKNLKGQELHDKLAEILK</sequence>
<dbReference type="PROSITE" id="PS00194">
    <property type="entry name" value="THIOREDOXIN_1"/>
    <property type="match status" value="1"/>
</dbReference>
<keyword evidence="4" id="KW-0676">Redox-active center</keyword>
<dbReference type="InterPro" id="IPR013766">
    <property type="entry name" value="Thioredoxin_domain"/>
</dbReference>
<comment type="subcellular location">
    <subcellularLocation>
        <location evidence="1">Cell envelope</location>
    </subcellularLocation>
</comment>
<organism evidence="6 7">
    <name type="scientific">Pedobacter nyackensis</name>
    <dbReference type="NCBI Taxonomy" id="475255"/>
    <lineage>
        <taxon>Bacteria</taxon>
        <taxon>Pseudomonadati</taxon>
        <taxon>Bacteroidota</taxon>
        <taxon>Sphingobacteriia</taxon>
        <taxon>Sphingobacteriales</taxon>
        <taxon>Sphingobacteriaceae</taxon>
        <taxon>Pedobacter</taxon>
    </lineage>
</organism>
<reference evidence="6 7" key="1">
    <citation type="submission" date="2017-04" db="EMBL/GenBank/DDBJ databases">
        <authorList>
            <person name="Afonso C.L."/>
            <person name="Miller P.J."/>
            <person name="Scott M.A."/>
            <person name="Spackman E."/>
            <person name="Goraichik I."/>
            <person name="Dimitrov K.M."/>
            <person name="Suarez D.L."/>
            <person name="Swayne D.E."/>
        </authorList>
    </citation>
    <scope>NUCLEOTIDE SEQUENCE [LARGE SCALE GENOMIC DNA]</scope>
    <source>
        <strain evidence="6 7">DSM 19625</strain>
    </source>
</reference>
<dbReference type="InterPro" id="IPR000866">
    <property type="entry name" value="AhpC/TSA"/>
</dbReference>
<dbReference type="SUPFAM" id="SSF52833">
    <property type="entry name" value="Thioredoxin-like"/>
    <property type="match status" value="1"/>
</dbReference>
<dbReference type="GO" id="GO:0017004">
    <property type="term" value="P:cytochrome complex assembly"/>
    <property type="evidence" value="ECO:0007669"/>
    <property type="project" value="UniProtKB-KW"/>
</dbReference>
<dbReference type="RefSeq" id="WP_084291207.1">
    <property type="nucleotide sequence ID" value="NZ_FWYB01000013.1"/>
</dbReference>
<keyword evidence="2" id="KW-0201">Cytochrome c-type biogenesis</keyword>
<accession>A0A1W2EKW1</accession>
<evidence type="ECO:0000256" key="4">
    <source>
        <dbReference type="ARBA" id="ARBA00023284"/>
    </source>
</evidence>
<proteinExistence type="predicted"/>
<dbReference type="InterPro" id="IPR017937">
    <property type="entry name" value="Thioredoxin_CS"/>
</dbReference>
<gene>
    <name evidence="6" type="ORF">SAMN04488101_11366</name>
</gene>
<dbReference type="EMBL" id="FWYB01000013">
    <property type="protein sequence ID" value="SMD10265.1"/>
    <property type="molecule type" value="Genomic_DNA"/>
</dbReference>
<evidence type="ECO:0000259" key="5">
    <source>
        <dbReference type="PROSITE" id="PS51352"/>
    </source>
</evidence>
<dbReference type="STRING" id="475255.SAMN04488101_11366"/>
<dbReference type="AlphaFoldDB" id="A0A1W2EKW1"/>
<dbReference type="CDD" id="cd02966">
    <property type="entry name" value="TlpA_like_family"/>
    <property type="match status" value="1"/>
</dbReference>
<dbReference type="Proteomes" id="UP000192678">
    <property type="component" value="Unassembled WGS sequence"/>
</dbReference>
<dbReference type="Gene3D" id="3.40.30.10">
    <property type="entry name" value="Glutaredoxin"/>
    <property type="match status" value="1"/>
</dbReference>
<dbReference type="PROSITE" id="PS51352">
    <property type="entry name" value="THIOREDOXIN_2"/>
    <property type="match status" value="1"/>
</dbReference>
<evidence type="ECO:0000313" key="7">
    <source>
        <dbReference type="Proteomes" id="UP000192678"/>
    </source>
</evidence>
<dbReference type="PANTHER" id="PTHR42852:SF6">
    <property type="entry name" value="THIOL:DISULFIDE INTERCHANGE PROTEIN DSBE"/>
    <property type="match status" value="1"/>
</dbReference>
<feature type="domain" description="Thioredoxin" evidence="5">
    <location>
        <begin position="232"/>
        <end position="371"/>
    </location>
</feature>